<name>A0A9P8V4Y6_9PEZI</name>
<dbReference type="InterPro" id="IPR035994">
    <property type="entry name" value="Nucleoside_phosphorylase_sf"/>
</dbReference>
<reference evidence="2" key="1">
    <citation type="journal article" date="2021" name="Nat. Commun.">
        <title>Genetic determinants of endophytism in the Arabidopsis root mycobiome.</title>
        <authorList>
            <person name="Mesny F."/>
            <person name="Miyauchi S."/>
            <person name="Thiergart T."/>
            <person name="Pickel B."/>
            <person name="Atanasova L."/>
            <person name="Karlsson M."/>
            <person name="Huettel B."/>
            <person name="Barry K.W."/>
            <person name="Haridas S."/>
            <person name="Chen C."/>
            <person name="Bauer D."/>
            <person name="Andreopoulos W."/>
            <person name="Pangilinan J."/>
            <person name="LaButti K."/>
            <person name="Riley R."/>
            <person name="Lipzen A."/>
            <person name="Clum A."/>
            <person name="Drula E."/>
            <person name="Henrissat B."/>
            <person name="Kohler A."/>
            <person name="Grigoriev I.V."/>
            <person name="Martin F.M."/>
            <person name="Hacquard S."/>
        </authorList>
    </citation>
    <scope>NUCLEOTIDE SEQUENCE</scope>
    <source>
        <strain evidence="2">MPI-SDFR-AT-0117</strain>
    </source>
</reference>
<gene>
    <name evidence="2" type="ORF">F5X68DRAFT_215077</name>
</gene>
<dbReference type="SUPFAM" id="SSF53167">
    <property type="entry name" value="Purine and uridine phosphorylases"/>
    <property type="match status" value="1"/>
</dbReference>
<comment type="caution">
    <text evidence="2">The sequence shown here is derived from an EMBL/GenBank/DDBJ whole genome shotgun (WGS) entry which is preliminary data.</text>
</comment>
<dbReference type="Pfam" id="PF01048">
    <property type="entry name" value="PNP_UDP_1"/>
    <property type="match status" value="1"/>
</dbReference>
<protein>
    <recommendedName>
        <fullName evidence="1">Nucleoside phosphorylase domain-containing protein</fullName>
    </recommendedName>
</protein>
<dbReference type="InterPro" id="IPR000845">
    <property type="entry name" value="Nucleoside_phosphorylase_d"/>
</dbReference>
<feature type="domain" description="Nucleoside phosphorylase" evidence="1">
    <location>
        <begin position="246"/>
        <end position="328"/>
    </location>
</feature>
<dbReference type="AlphaFoldDB" id="A0A9P8V4Y6"/>
<dbReference type="Gene3D" id="3.40.50.1580">
    <property type="entry name" value="Nucleoside phosphorylase domain"/>
    <property type="match status" value="1"/>
</dbReference>
<dbReference type="GO" id="GO:0003824">
    <property type="term" value="F:catalytic activity"/>
    <property type="evidence" value="ECO:0007669"/>
    <property type="project" value="InterPro"/>
</dbReference>
<proteinExistence type="predicted"/>
<evidence type="ECO:0000313" key="2">
    <source>
        <dbReference type="EMBL" id="KAH6671518.1"/>
    </source>
</evidence>
<sequence length="354" mass="39619">MQHAIPITASPGNHTMGESLIPYVTDKIHQDLRDTAIDCIQVVGAVQREPPARIAAFERDQIIDYRRPTVLSVDSSTAQLNCFPSRNLVLHYASLVSTYLKLCGRNPDIVRATLPSPLQTAEFLRESNLRFLGPVDLAIIGDVHKLNLHEGEWQGNRGPEPRIFRWKKFTSPQGKTVAMIGCQEKIWGDASYHLIHALRAGSGVQCVIYIAKSGSLLKHLDPNTWIATGDVAFLDEEIIHWENPLKEATDLATRVVDGPIVTVPTSLCETQEWLRQWSTKAHWVDCEVGYMAKAAAELRIPFGFLHVVSDNLHLTDGENLSNEDSPSVLRKRESLYEVMNNILDTLIARWTGES</sequence>
<dbReference type="Proteomes" id="UP000770015">
    <property type="component" value="Unassembled WGS sequence"/>
</dbReference>
<dbReference type="GO" id="GO:0009116">
    <property type="term" value="P:nucleoside metabolic process"/>
    <property type="evidence" value="ECO:0007669"/>
    <property type="project" value="InterPro"/>
</dbReference>
<dbReference type="OrthoDB" id="3503419at2759"/>
<evidence type="ECO:0000313" key="3">
    <source>
        <dbReference type="Proteomes" id="UP000770015"/>
    </source>
</evidence>
<evidence type="ECO:0000259" key="1">
    <source>
        <dbReference type="Pfam" id="PF01048"/>
    </source>
</evidence>
<accession>A0A9P8V4Y6</accession>
<keyword evidence="3" id="KW-1185">Reference proteome</keyword>
<dbReference type="EMBL" id="JAGSXJ010000028">
    <property type="protein sequence ID" value="KAH6671518.1"/>
    <property type="molecule type" value="Genomic_DNA"/>
</dbReference>
<organism evidence="2 3">
    <name type="scientific">Plectosphaerella plurivora</name>
    <dbReference type="NCBI Taxonomy" id="936078"/>
    <lineage>
        <taxon>Eukaryota</taxon>
        <taxon>Fungi</taxon>
        <taxon>Dikarya</taxon>
        <taxon>Ascomycota</taxon>
        <taxon>Pezizomycotina</taxon>
        <taxon>Sordariomycetes</taxon>
        <taxon>Hypocreomycetidae</taxon>
        <taxon>Glomerellales</taxon>
        <taxon>Plectosphaerellaceae</taxon>
        <taxon>Plectosphaerella</taxon>
    </lineage>
</organism>